<evidence type="ECO:0008006" key="3">
    <source>
        <dbReference type="Google" id="ProtNLM"/>
    </source>
</evidence>
<dbReference type="EMBL" id="QQZY01000001">
    <property type="protein sequence ID" value="RDI75857.1"/>
    <property type="molecule type" value="Genomic_DNA"/>
</dbReference>
<comment type="caution">
    <text evidence="1">The sequence shown here is derived from an EMBL/GenBank/DDBJ whole genome shotgun (WGS) entry which is preliminary data.</text>
</comment>
<keyword evidence="2" id="KW-1185">Reference proteome</keyword>
<protein>
    <recommendedName>
        <fullName evidence="3">MinD-like ATPase involved in chromosome partitioning or flagellar assembly</fullName>
    </recommendedName>
</protein>
<proteinExistence type="predicted"/>
<sequence>MLDGLNAGPTARGQVSRRSGAALAVIGTKGAPGTSECAASLAERWPAVLVELDALGGALDLRFAGGPRRGGLLELVRAAGSADGVVGELLERWLADADGWPPVLLGPPEFERDLSELAHPGAVSNALAALRSHFPLIICDLGFLLAEGMHTGPAACIHREALLSADAVVLVIGARGQQIGHGIAQLGLLLGPLALPPERVFVVVNGCGGPASVSRQSLELTFAAALAEGGLAVNAWLPWDKRALARTARRGYPLARAHLRGPYARALTGLLDQLRSAVPGIARAEASF</sequence>
<dbReference type="AlphaFoldDB" id="A0A7M2Z0M5"/>
<gene>
    <name evidence="1" type="ORF">Gocc_0276</name>
</gene>
<evidence type="ECO:0000313" key="2">
    <source>
        <dbReference type="Proteomes" id="UP000254134"/>
    </source>
</evidence>
<organism evidence="1 2">
    <name type="scientific">Gaiella occulta</name>
    <dbReference type="NCBI Taxonomy" id="1002870"/>
    <lineage>
        <taxon>Bacteria</taxon>
        <taxon>Bacillati</taxon>
        <taxon>Actinomycetota</taxon>
        <taxon>Thermoleophilia</taxon>
        <taxon>Gaiellales</taxon>
        <taxon>Gaiellaceae</taxon>
        <taxon>Gaiella</taxon>
    </lineage>
</organism>
<reference evidence="2" key="2">
    <citation type="journal article" date="2019" name="MicrobiologyOpen">
        <title>High-quality draft genome sequence of Gaiella occulta isolated from a 150 meter deep mineral water borehole and comparison with the genome sequences of other deep-branching lineages of the phylum Actinobacteria.</title>
        <authorList>
            <person name="Severino R."/>
            <person name="Froufe H.J.C."/>
            <person name="Barroso C."/>
            <person name="Albuquerque L."/>
            <person name="Lobo-da-Cunha A."/>
            <person name="da Costa M.S."/>
            <person name="Egas C."/>
        </authorList>
    </citation>
    <scope>NUCLEOTIDE SEQUENCE [LARGE SCALE GENOMIC DNA]</scope>
    <source>
        <strain evidence="2">F2-233</strain>
    </source>
</reference>
<dbReference type="InterPro" id="IPR027417">
    <property type="entry name" value="P-loop_NTPase"/>
</dbReference>
<dbReference type="Proteomes" id="UP000254134">
    <property type="component" value="Unassembled WGS sequence"/>
</dbReference>
<name>A0A7M2Z0M5_9ACTN</name>
<accession>A0A7M2Z0M5</accession>
<reference evidence="1 2" key="1">
    <citation type="submission" date="2018-07" db="EMBL/GenBank/DDBJ databases">
        <title>High-quality-draft genome sequence of Gaiella occulta.</title>
        <authorList>
            <person name="Severino R."/>
            <person name="Froufe H.J.C."/>
            <person name="Rainey F.A."/>
            <person name="Barroso C."/>
            <person name="Albuquerque L."/>
            <person name="Lobo-Da-Cunha A."/>
            <person name="Da Costa M.S."/>
            <person name="Egas C."/>
        </authorList>
    </citation>
    <scope>NUCLEOTIDE SEQUENCE [LARGE SCALE GENOMIC DNA]</scope>
    <source>
        <strain evidence="1 2">F2-233</strain>
    </source>
</reference>
<evidence type="ECO:0000313" key="1">
    <source>
        <dbReference type="EMBL" id="RDI75857.1"/>
    </source>
</evidence>
<dbReference type="SUPFAM" id="SSF52540">
    <property type="entry name" value="P-loop containing nucleoside triphosphate hydrolases"/>
    <property type="match status" value="1"/>
</dbReference>
<dbReference type="Gene3D" id="3.40.50.300">
    <property type="entry name" value="P-loop containing nucleotide triphosphate hydrolases"/>
    <property type="match status" value="1"/>
</dbReference>